<dbReference type="GO" id="GO:0072330">
    <property type="term" value="P:monocarboxylic acid biosynthetic process"/>
    <property type="evidence" value="ECO:0007669"/>
    <property type="project" value="UniProtKB-ARBA"/>
</dbReference>
<proteinExistence type="predicted"/>
<dbReference type="FunFam" id="3.30.300.30:FF:000010">
    <property type="entry name" value="Enterobactin synthetase component F"/>
    <property type="match status" value="1"/>
</dbReference>
<dbReference type="InterPro" id="IPR042099">
    <property type="entry name" value="ANL_N_sf"/>
</dbReference>
<dbReference type="InterPro" id="IPR036736">
    <property type="entry name" value="ACP-like_sf"/>
</dbReference>
<feature type="domain" description="Carrier" evidence="5">
    <location>
        <begin position="1969"/>
        <end position="2044"/>
    </location>
</feature>
<accession>A0A2T0RCT3</accession>
<keyword evidence="2" id="KW-0596">Phosphopantetheine</keyword>
<dbReference type="SMART" id="SM00823">
    <property type="entry name" value="PKS_PP"/>
    <property type="match status" value="2"/>
</dbReference>
<evidence type="ECO:0000256" key="3">
    <source>
        <dbReference type="ARBA" id="ARBA00022553"/>
    </source>
</evidence>
<dbReference type="PROSITE" id="PS00455">
    <property type="entry name" value="AMP_BINDING"/>
    <property type="match status" value="2"/>
</dbReference>
<dbReference type="InterPro" id="IPR029063">
    <property type="entry name" value="SAM-dependent_MTases_sf"/>
</dbReference>
<dbReference type="GO" id="GO:0009403">
    <property type="term" value="P:toxin biosynthetic process"/>
    <property type="evidence" value="ECO:0007669"/>
    <property type="project" value="UniProtKB-ARBA"/>
</dbReference>
<dbReference type="Gene3D" id="3.30.300.30">
    <property type="match status" value="3"/>
</dbReference>
<dbReference type="InterPro" id="IPR020806">
    <property type="entry name" value="PKS_PP-bd"/>
</dbReference>
<dbReference type="Pfam" id="PF13193">
    <property type="entry name" value="AMP-binding_C"/>
    <property type="match status" value="1"/>
</dbReference>
<dbReference type="SUPFAM" id="SSF53474">
    <property type="entry name" value="alpha/beta-Hydrolases"/>
    <property type="match status" value="1"/>
</dbReference>
<dbReference type="SUPFAM" id="SSF47336">
    <property type="entry name" value="ACP-like"/>
    <property type="match status" value="2"/>
</dbReference>
<dbReference type="OrthoDB" id="5476914at2"/>
<dbReference type="PROSITE" id="PS50075">
    <property type="entry name" value="CARRIER"/>
    <property type="match status" value="2"/>
</dbReference>
<feature type="domain" description="Carrier" evidence="5">
    <location>
        <begin position="926"/>
        <end position="1001"/>
    </location>
</feature>
<dbReference type="RefSeq" id="WP_106131307.1">
    <property type="nucleotide sequence ID" value="NZ_PVZG01000040.1"/>
</dbReference>
<dbReference type="EMBL" id="PVZG01000040">
    <property type="protein sequence ID" value="PRY18994.1"/>
    <property type="molecule type" value="Genomic_DNA"/>
</dbReference>
<reference evidence="6 7" key="1">
    <citation type="submission" date="2018-03" db="EMBL/GenBank/DDBJ databases">
        <title>Genomic Encyclopedia of Archaeal and Bacterial Type Strains, Phase II (KMG-II): from individual species to whole genera.</title>
        <authorList>
            <person name="Goeker M."/>
        </authorList>
    </citation>
    <scope>NUCLEOTIDE SEQUENCE [LARGE SCALE GENOMIC DNA]</scope>
    <source>
        <strain evidence="6 7">DSM 45348</strain>
    </source>
</reference>
<dbReference type="SUPFAM" id="SSF53335">
    <property type="entry name" value="S-adenosyl-L-methionine-dependent methyltransferases"/>
    <property type="match status" value="1"/>
</dbReference>
<dbReference type="PANTHER" id="PTHR45527:SF1">
    <property type="entry name" value="FATTY ACID SYNTHASE"/>
    <property type="match status" value="1"/>
</dbReference>
<dbReference type="Pfam" id="PF08242">
    <property type="entry name" value="Methyltransf_12"/>
    <property type="match status" value="1"/>
</dbReference>
<dbReference type="GO" id="GO:0031177">
    <property type="term" value="F:phosphopantetheine binding"/>
    <property type="evidence" value="ECO:0007669"/>
    <property type="project" value="InterPro"/>
</dbReference>
<dbReference type="FunFam" id="3.40.50.980:FF:000001">
    <property type="entry name" value="Non-ribosomal peptide synthetase"/>
    <property type="match status" value="1"/>
</dbReference>
<dbReference type="InterPro" id="IPR025110">
    <property type="entry name" value="AMP-bd_C"/>
</dbReference>
<dbReference type="Proteomes" id="UP000239209">
    <property type="component" value="Unassembled WGS sequence"/>
</dbReference>
<dbReference type="SUPFAM" id="SSF56801">
    <property type="entry name" value="Acetyl-CoA synthetase-like"/>
    <property type="match status" value="2"/>
</dbReference>
<dbReference type="InterPro" id="IPR001242">
    <property type="entry name" value="Condensation_dom"/>
</dbReference>
<dbReference type="CDD" id="cd02440">
    <property type="entry name" value="AdoMet_MTases"/>
    <property type="match status" value="1"/>
</dbReference>
<sequence>MSTGLSRVDLFISLAEQPDAGGVIGAVEYATDLYDAATVEAFVGRWLRFLTAVAHDPEQRIGSVDLLLDGERERLTGWAYTEPEVEPATLCELFQRRVAATPDAIAVVEGELSWSYAQLNAYANRVAWSLIERGVGVEDLVAVVLPRSAVQVATVLGVVKAGAAYLPVDPSYPRARVEYLLRDAAPALVIGESDVFDGQPEHDPVRRVPVDATAYVIYTSGSTGRPKGVVVTHRGLSGLAATLRQRCAADVDSRILQASSPSFDAAVLELVWAWDSGAALVIASADRLAGDELARALADHRITHALIPPSVLSTLPADAPRTLTDFRTLIVGAEACPPELLRSWAPGRRMVNAYGPTEATVVASQTGDLHEPPVSIGKPALGTRLYVLDERLGLAAPGVPGELYIAGAGVARGYRTPPSLTASRFLADPYGPAGTRMYRTGDLVRWNADGDLEYLGRSDEQVKIRGFRVEPGEVERILAAQPSVARAVVVPRPDRSGAVSLAAYVVLADQGSATDFDDQLDEWRSIYHEVYSGLAREPGADFAGWNSSFTGTPIPIEQMREWQRSAVEQVARFGPRRVLEIGAGSGLLMVPLIERTEEYWATDFSAAAVERLREYARERGWEHAHLRCQPAHDVSGLPRGHFDTIVLNSVVQYFPSADYLRDVLGKALDLLADGGRLIVGDVRHHGLLRAMHAAVQEFRNPGSGSSAADHAVSIEKELLLAPEFFTAFRHPRATGVEVLLKRGSADNELTAYRYEVVLHTGATRPVGDLPELVWGRDVTDLADVTAPARLTRIPNPRLAGTTEPRLHPEQVRRWAAEHGWRAVPTWSPRNWDGYDVVLLAAGEDEALTDVYRSGTPEVVANVPAVARTAGEHVSELRGTIKSLLPDHMVPATITPIERIPLTPNGKIDRRALPEPEIVTTTTEERAPRDPYEEILCELYADLLGLPRVGVDESFFDLGGHSLLATRLTSRIRAVLGIEVPLQQVFAASTPAQLAAVLAQGSGRAGPALEPAPRPEVLPLSFAQQRLWFMQKLEGPSATYNSPLAVRLSGALDVAAMRAALGDVVARHEVLRTVFGERRGEPHQRILNAVEIDLPVRAVAEGDLTQVLRDASRHEFDLSREISVRASLFTTGRDEWVLLLVVHHVAVDGWSMRPLARDLTTAYEHRAAGRAPDWAPLRVQYADFALWQRRMLGDEADPDSRLSRQLAYWRDQLAGLPRLVTLPADRPRPAEASHRGATLTRNLDADLHRALRVLARRHGSTLFMALQAALGAQLSRSGAGTDIPVGAPIAGRADDALEDLVGFFINTLVLRIDTSGGPSFTRLLEQVRDTSLAAYAHQDVPFDHLVEKLNPDRSPGQHPLFQVQLVLQNTPDAEFELAGMTARPQLDGVETGVSRVDLSLNAIETFDDHGAPAGLILVVEYATDLYDSATVDAFLDEFGQLLHEVADSPDQPIGGLELDNIAAPVPGTLPQLFEAWAAAAPSAIAVTDGAADITYAELNSRANRMARALIDRGAGPEDLVAVLLPRSVRQVATILAIAKSGAAYLPIDPTYPADRVAYLCADARPKLIVTDAAGAARLGADQPVIDVDDPATVAQWESRPDTDPTDRDRTTALGLDHPAYVIYTSGSTGRPKGAVITQAGLAGAAEAWVQRWGFEPGSRVLQLSSPSFDASIMDFVVAFAAQGTLVLPEPGLIVGEALARVLAEKRITHLVTLPSVLASLPVDAAGRLTDLRGLLLGGEVLTPDLAARWSPGRRMINVYGQTETTVACTMTDPLDGERVTVGRPNPGTRVYVLDALLRVVPPGTDGELYVAGPAVGRGYLHRAGLTASRFVADPYGPPGSRMYRTGDLGRLNYAFELEYAGRTDEQVKIRGMRVEPGEVEAALAEHPAVARAAVAVRADRQGDLALFGYVIPVQPGADVSGIREDLRRSLPEHLVPAVVTAMTDFPLTPNGKVDRDALPAPQVTAPVGRGPRTPQEEILCGLFAEVLGLGQIGVEDNFFDLGGHSLLANKLVARIAEVMGTEIPIRTFFAGPTVAQLAEQLGSDGTDRAFDVLLPLRTGGTLPPLFCIHPGAAICWSYADLLLHLSPDFPVYGLQSPALSHPDELPETLIQVADDCIEEMRQVQKNGPYYLLGQSFGGVVAHAMAARLEAAGEQVGLIVALDSEPSRSLSEHEQAQVIEATAKVYTGILEVLGVDPAALPSGNLTFAQFSELARTTNTVLGNVAEDEFHLLMAILHRNISIATKHRTERVDADMLIFGAAEERERVLDPEVWREYVGGEITYHPVPTSHSTITAPEALQVIGPILEQHLRAVIAGNATTKEEN</sequence>
<dbReference type="InterPro" id="IPR023213">
    <property type="entry name" value="CAT-like_dom_sf"/>
</dbReference>
<dbReference type="InterPro" id="IPR029058">
    <property type="entry name" value="AB_hydrolase_fold"/>
</dbReference>
<keyword evidence="3" id="KW-0597">Phosphoprotein</keyword>
<evidence type="ECO:0000259" key="5">
    <source>
        <dbReference type="PROSITE" id="PS50075"/>
    </source>
</evidence>
<dbReference type="InterPro" id="IPR000873">
    <property type="entry name" value="AMP-dep_synth/lig_dom"/>
</dbReference>
<dbReference type="Gene3D" id="3.40.50.150">
    <property type="entry name" value="Vaccinia Virus protein VP39"/>
    <property type="match status" value="1"/>
</dbReference>
<dbReference type="Pfam" id="PF00975">
    <property type="entry name" value="Thioesterase"/>
    <property type="match status" value="1"/>
</dbReference>
<dbReference type="Gene3D" id="1.10.1200.10">
    <property type="entry name" value="ACP-like"/>
    <property type="match status" value="1"/>
</dbReference>
<dbReference type="PROSITE" id="PS00012">
    <property type="entry name" value="PHOSPHOPANTETHEINE"/>
    <property type="match status" value="2"/>
</dbReference>
<dbReference type="SMART" id="SM00824">
    <property type="entry name" value="PKS_TE"/>
    <property type="match status" value="1"/>
</dbReference>
<evidence type="ECO:0000256" key="2">
    <source>
        <dbReference type="ARBA" id="ARBA00022450"/>
    </source>
</evidence>
<dbReference type="InterPro" id="IPR009081">
    <property type="entry name" value="PP-bd_ACP"/>
</dbReference>
<dbReference type="Gene3D" id="3.30.559.10">
    <property type="entry name" value="Chloramphenicol acetyltransferase-like domain"/>
    <property type="match status" value="1"/>
</dbReference>
<dbReference type="Gene3D" id="3.40.50.12780">
    <property type="entry name" value="N-terminal domain of ligase-like"/>
    <property type="match status" value="2"/>
</dbReference>
<comment type="caution">
    <text evidence="6">The sequence shown here is derived from an EMBL/GenBank/DDBJ whole genome shotgun (WGS) entry which is preliminary data.</text>
</comment>
<dbReference type="GO" id="GO:0043041">
    <property type="term" value="P:amino acid activation for nonribosomal peptide biosynthetic process"/>
    <property type="evidence" value="ECO:0007669"/>
    <property type="project" value="TreeGrafter"/>
</dbReference>
<dbReference type="InterPro" id="IPR001031">
    <property type="entry name" value="Thioesterase"/>
</dbReference>
<dbReference type="FunFam" id="3.40.50.12780:FF:000012">
    <property type="entry name" value="Non-ribosomal peptide synthetase"/>
    <property type="match status" value="1"/>
</dbReference>
<dbReference type="FunFam" id="3.30.559.30:FF:000001">
    <property type="entry name" value="Non-ribosomal peptide synthetase"/>
    <property type="match status" value="1"/>
</dbReference>
<dbReference type="Pfam" id="PF00668">
    <property type="entry name" value="Condensation"/>
    <property type="match status" value="1"/>
</dbReference>
<dbReference type="InterPro" id="IPR020845">
    <property type="entry name" value="AMP-binding_CS"/>
</dbReference>
<evidence type="ECO:0000313" key="6">
    <source>
        <dbReference type="EMBL" id="PRY18994.1"/>
    </source>
</evidence>
<comment type="cofactor">
    <cofactor evidence="1">
        <name>pantetheine 4'-phosphate</name>
        <dbReference type="ChEBI" id="CHEBI:47942"/>
    </cofactor>
</comment>
<dbReference type="Pfam" id="PF00550">
    <property type="entry name" value="PP-binding"/>
    <property type="match status" value="2"/>
</dbReference>
<gene>
    <name evidence="6" type="ORF">CLV70_1402</name>
</gene>
<dbReference type="InterPro" id="IPR010071">
    <property type="entry name" value="AA_adenyl_dom"/>
</dbReference>
<keyword evidence="7" id="KW-1185">Reference proteome</keyword>
<dbReference type="SUPFAM" id="SSF52777">
    <property type="entry name" value="CoA-dependent acyltransferases"/>
    <property type="match status" value="3"/>
</dbReference>
<dbReference type="NCBIfam" id="TIGR01733">
    <property type="entry name" value="AA-adenyl-dom"/>
    <property type="match status" value="2"/>
</dbReference>
<dbReference type="GO" id="GO:0008610">
    <property type="term" value="P:lipid biosynthetic process"/>
    <property type="evidence" value="ECO:0007669"/>
    <property type="project" value="UniProtKB-ARBA"/>
</dbReference>
<name>A0A2T0RCT3_9ACTN</name>
<dbReference type="Gene3D" id="3.30.559.30">
    <property type="entry name" value="Nonribosomal peptide synthetase, condensation domain"/>
    <property type="match status" value="2"/>
</dbReference>
<dbReference type="InterPro" id="IPR006162">
    <property type="entry name" value="Ppantetheine_attach_site"/>
</dbReference>
<organism evidence="6 7">
    <name type="scientific">Pseudosporangium ferrugineum</name>
    <dbReference type="NCBI Taxonomy" id="439699"/>
    <lineage>
        <taxon>Bacteria</taxon>
        <taxon>Bacillati</taxon>
        <taxon>Actinomycetota</taxon>
        <taxon>Actinomycetes</taxon>
        <taxon>Micromonosporales</taxon>
        <taxon>Micromonosporaceae</taxon>
        <taxon>Pseudosporangium</taxon>
    </lineage>
</organism>
<dbReference type="GO" id="GO:0005829">
    <property type="term" value="C:cytosol"/>
    <property type="evidence" value="ECO:0007669"/>
    <property type="project" value="TreeGrafter"/>
</dbReference>
<dbReference type="Pfam" id="PF00501">
    <property type="entry name" value="AMP-binding"/>
    <property type="match status" value="2"/>
</dbReference>
<keyword evidence="4" id="KW-0677">Repeat</keyword>
<evidence type="ECO:0000313" key="7">
    <source>
        <dbReference type="Proteomes" id="UP000239209"/>
    </source>
</evidence>
<dbReference type="Gene3D" id="3.40.50.1820">
    <property type="entry name" value="alpha/beta hydrolase"/>
    <property type="match status" value="1"/>
</dbReference>
<dbReference type="FunFam" id="1.10.1200.10:FF:000016">
    <property type="entry name" value="Non-ribosomal peptide synthase"/>
    <property type="match status" value="2"/>
</dbReference>
<dbReference type="PANTHER" id="PTHR45527">
    <property type="entry name" value="NONRIBOSOMAL PEPTIDE SYNTHETASE"/>
    <property type="match status" value="1"/>
</dbReference>
<dbReference type="InterPro" id="IPR045851">
    <property type="entry name" value="AMP-bd_C_sf"/>
</dbReference>
<evidence type="ECO:0000256" key="4">
    <source>
        <dbReference type="ARBA" id="ARBA00022737"/>
    </source>
</evidence>
<dbReference type="CDD" id="cd19540">
    <property type="entry name" value="LCL_NRPS-like"/>
    <property type="match status" value="1"/>
</dbReference>
<dbReference type="GO" id="GO:0003824">
    <property type="term" value="F:catalytic activity"/>
    <property type="evidence" value="ECO:0007669"/>
    <property type="project" value="InterPro"/>
</dbReference>
<dbReference type="InterPro" id="IPR013217">
    <property type="entry name" value="Methyltransf_12"/>
</dbReference>
<dbReference type="InterPro" id="IPR020802">
    <property type="entry name" value="TesA-like"/>
</dbReference>
<evidence type="ECO:0000256" key="1">
    <source>
        <dbReference type="ARBA" id="ARBA00001957"/>
    </source>
</evidence>
<protein>
    <submittedName>
        <fullName evidence="6">Amino acid adenylation domain-containing protein</fullName>
    </submittedName>
</protein>